<dbReference type="Proteomes" id="UP000056322">
    <property type="component" value="Chromosome 1"/>
</dbReference>
<dbReference type="HOGENOM" id="CLU_057525_1_0_4"/>
<dbReference type="PANTHER" id="PTHR40590">
    <property type="entry name" value="CYTOPLASMIC PROTEIN-RELATED"/>
    <property type="match status" value="1"/>
</dbReference>
<protein>
    <submittedName>
        <fullName evidence="1">GumN family protein</fullName>
    </submittedName>
</protein>
<sequence length="305" mass="34370">MIEPLRLLSVRLLHFMIGGYPVRSFFSKFSLAVMLIVSANITFAADNGLLWKLEAPSGKVSYLLGTMHTDDQRVTEFSPKILEAFNQSEAFMMETLPPRDPSIFMMKQGTVAEMMTEKEFDQVRELADFHSMHIEAAMRMKPWLLAVIFDLPKPKALYSMDELLMAKAEEQFKRIVGLEKTREHFSVLDSVSMEDQMIMLRAVLKRSQKTKERDYEKLLKAYQSGDLKKIIDLDDKITGGMLPKAVWENMRVKLIDERNAGMAEGLVSEAKDKAVFAAVGASHLAGDGGILGRLRASGFVVTPVK</sequence>
<dbReference type="CDD" id="cd14789">
    <property type="entry name" value="Tiki"/>
    <property type="match status" value="1"/>
</dbReference>
<organism evidence="1 2">
    <name type="scientific">Candidatus Methylopumilus turicensis</name>
    <dbReference type="NCBI Taxonomy" id="1581680"/>
    <lineage>
        <taxon>Bacteria</taxon>
        <taxon>Pseudomonadati</taxon>
        <taxon>Pseudomonadota</taxon>
        <taxon>Betaproteobacteria</taxon>
        <taxon>Nitrosomonadales</taxon>
        <taxon>Methylophilaceae</taxon>
        <taxon>Candidatus Methylopumilus</taxon>
    </lineage>
</organism>
<dbReference type="AlphaFoldDB" id="A0A0B7IZ77"/>
<dbReference type="Pfam" id="PF01963">
    <property type="entry name" value="TraB_PrgY_gumN"/>
    <property type="match status" value="1"/>
</dbReference>
<gene>
    <name evidence="1" type="ORF">BN1209_0659</name>
</gene>
<dbReference type="InterPro" id="IPR047111">
    <property type="entry name" value="YbaP-like"/>
</dbReference>
<proteinExistence type="predicted"/>
<accession>A0A0B7IZ77</accession>
<dbReference type="KEGG" id="mbac:BN1209_0659"/>
<dbReference type="InterPro" id="IPR002816">
    <property type="entry name" value="TraB/PrgY/GumN_fam"/>
</dbReference>
<dbReference type="PANTHER" id="PTHR40590:SF1">
    <property type="entry name" value="CYTOPLASMIC PROTEIN"/>
    <property type="match status" value="1"/>
</dbReference>
<evidence type="ECO:0000313" key="2">
    <source>
        <dbReference type="Proteomes" id="UP000056322"/>
    </source>
</evidence>
<evidence type="ECO:0000313" key="1">
    <source>
        <dbReference type="EMBL" id="CEN55702.1"/>
    </source>
</evidence>
<dbReference type="EMBL" id="LN794158">
    <property type="protein sequence ID" value="CEN55702.1"/>
    <property type="molecule type" value="Genomic_DNA"/>
</dbReference>
<dbReference type="STRING" id="1581680.BN1209_0659"/>
<name>A0A0B7IZ77_9PROT</name>
<keyword evidence="2" id="KW-1185">Reference proteome</keyword>
<reference evidence="2" key="1">
    <citation type="submission" date="2014-12" db="EMBL/GenBank/DDBJ databases">
        <authorList>
            <person name="Salcher M.M."/>
        </authorList>
    </citation>
    <scope>NUCLEOTIDE SEQUENCE [LARGE SCALE GENOMIC DNA]</scope>
    <source>
        <strain evidence="2">MMS-10A-171</strain>
    </source>
</reference>